<evidence type="ECO:0000313" key="10">
    <source>
        <dbReference type="EMBL" id="KAF5395787.1"/>
    </source>
</evidence>
<sequence>DLYALEPLDRESVDHYQLIIRVSDGGGLFDYMLLELYIQDVNDNRPQFVQSVYEFVLFPDEYNPQVAHFPFCTALYLQATDTDKGPNAQLMYRRFQPPESLSQTEFEQLTHVLDVDPKSGELLILAALLNSSITAGGELQIFFEACDSPAGGLSNMLCSSPARVVIHLAARAPEFRPRIACTSAPILE</sequence>
<evidence type="ECO:0000256" key="3">
    <source>
        <dbReference type="ARBA" id="ARBA00022737"/>
    </source>
</evidence>
<keyword evidence="5" id="KW-1133">Transmembrane helix</keyword>
<protein>
    <recommendedName>
        <fullName evidence="9">Cadherin domain-containing protein</fullName>
    </recommendedName>
</protein>
<dbReference type="PRINTS" id="PR00205">
    <property type="entry name" value="CADHERIN"/>
</dbReference>
<evidence type="ECO:0000256" key="6">
    <source>
        <dbReference type="ARBA" id="ARBA00023136"/>
    </source>
</evidence>
<feature type="non-terminal residue" evidence="10">
    <location>
        <position position="1"/>
    </location>
</feature>
<name>A0A8J4T8V9_9TREM</name>
<feature type="domain" description="Cadherin" evidence="9">
    <location>
        <begin position="2"/>
        <end position="48"/>
    </location>
</feature>
<accession>A0A8J4T8V9</accession>
<dbReference type="Proteomes" id="UP000748531">
    <property type="component" value="Unassembled WGS sequence"/>
</dbReference>
<dbReference type="GO" id="GO:0005509">
    <property type="term" value="F:calcium ion binding"/>
    <property type="evidence" value="ECO:0007669"/>
    <property type="project" value="UniProtKB-UniRule"/>
</dbReference>
<keyword evidence="6" id="KW-0472">Membrane</keyword>
<keyword evidence="11" id="KW-1185">Reference proteome</keyword>
<evidence type="ECO:0000256" key="8">
    <source>
        <dbReference type="PROSITE-ProRule" id="PRU00043"/>
    </source>
</evidence>
<dbReference type="InterPro" id="IPR002126">
    <property type="entry name" value="Cadherin-like_dom"/>
</dbReference>
<dbReference type="PANTHER" id="PTHR24028">
    <property type="entry name" value="CADHERIN-87A"/>
    <property type="match status" value="1"/>
</dbReference>
<dbReference type="InterPro" id="IPR015919">
    <property type="entry name" value="Cadherin-like_sf"/>
</dbReference>
<dbReference type="CDD" id="cd11304">
    <property type="entry name" value="Cadherin_repeat"/>
    <property type="match status" value="1"/>
</dbReference>
<dbReference type="PROSITE" id="PS50268">
    <property type="entry name" value="CADHERIN_2"/>
    <property type="match status" value="1"/>
</dbReference>
<keyword evidence="4 8" id="KW-0106">Calcium</keyword>
<dbReference type="PANTHER" id="PTHR24028:SF328">
    <property type="entry name" value="CADHERIN-3"/>
    <property type="match status" value="1"/>
</dbReference>
<comment type="caution">
    <text evidence="10">The sequence shown here is derived from an EMBL/GenBank/DDBJ whole genome shotgun (WGS) entry which is preliminary data.</text>
</comment>
<organism evidence="10 11">
    <name type="scientific">Paragonimus heterotremus</name>
    <dbReference type="NCBI Taxonomy" id="100268"/>
    <lineage>
        <taxon>Eukaryota</taxon>
        <taxon>Metazoa</taxon>
        <taxon>Spiralia</taxon>
        <taxon>Lophotrochozoa</taxon>
        <taxon>Platyhelminthes</taxon>
        <taxon>Trematoda</taxon>
        <taxon>Digenea</taxon>
        <taxon>Plagiorchiida</taxon>
        <taxon>Troglotremata</taxon>
        <taxon>Troglotrematidae</taxon>
        <taxon>Paragonimus</taxon>
    </lineage>
</organism>
<proteinExistence type="predicted"/>
<dbReference type="EMBL" id="LUCH01010416">
    <property type="protein sequence ID" value="KAF5395787.1"/>
    <property type="molecule type" value="Genomic_DNA"/>
</dbReference>
<gene>
    <name evidence="10" type="ORF">PHET_11710</name>
</gene>
<evidence type="ECO:0000313" key="11">
    <source>
        <dbReference type="Proteomes" id="UP000748531"/>
    </source>
</evidence>
<comment type="subcellular location">
    <subcellularLocation>
        <location evidence="1">Membrane</location>
        <topology evidence="1">Single-pass membrane protein</topology>
    </subcellularLocation>
</comment>
<evidence type="ECO:0000256" key="2">
    <source>
        <dbReference type="ARBA" id="ARBA00022692"/>
    </source>
</evidence>
<dbReference type="InterPro" id="IPR020894">
    <property type="entry name" value="Cadherin_CS"/>
</dbReference>
<dbReference type="Gene3D" id="2.60.40.60">
    <property type="entry name" value="Cadherins"/>
    <property type="match status" value="2"/>
</dbReference>
<dbReference type="SUPFAM" id="SSF49313">
    <property type="entry name" value="Cadherin-like"/>
    <property type="match status" value="2"/>
</dbReference>
<dbReference type="GO" id="GO:0007156">
    <property type="term" value="P:homophilic cell adhesion via plasma membrane adhesion molecules"/>
    <property type="evidence" value="ECO:0007669"/>
    <property type="project" value="InterPro"/>
</dbReference>
<dbReference type="OrthoDB" id="6162222at2759"/>
<dbReference type="GO" id="GO:0005886">
    <property type="term" value="C:plasma membrane"/>
    <property type="evidence" value="ECO:0007669"/>
    <property type="project" value="InterPro"/>
</dbReference>
<evidence type="ECO:0000256" key="1">
    <source>
        <dbReference type="ARBA" id="ARBA00004167"/>
    </source>
</evidence>
<feature type="non-terminal residue" evidence="10">
    <location>
        <position position="188"/>
    </location>
</feature>
<evidence type="ECO:0000256" key="5">
    <source>
        <dbReference type="ARBA" id="ARBA00022989"/>
    </source>
</evidence>
<keyword evidence="2" id="KW-0812">Transmembrane</keyword>
<evidence type="ECO:0000259" key="9">
    <source>
        <dbReference type="PROSITE" id="PS50268"/>
    </source>
</evidence>
<dbReference type="InterPro" id="IPR050174">
    <property type="entry name" value="Protocadherin/Cadherin-CA"/>
</dbReference>
<dbReference type="PROSITE" id="PS00232">
    <property type="entry name" value="CADHERIN_1"/>
    <property type="match status" value="1"/>
</dbReference>
<keyword evidence="7" id="KW-0325">Glycoprotein</keyword>
<evidence type="ECO:0000256" key="4">
    <source>
        <dbReference type="ARBA" id="ARBA00022837"/>
    </source>
</evidence>
<reference evidence="10" key="1">
    <citation type="submission" date="2019-05" db="EMBL/GenBank/DDBJ databases">
        <title>Annotation for the trematode Paragonimus heterotremus.</title>
        <authorList>
            <person name="Choi Y.-J."/>
        </authorList>
    </citation>
    <scope>NUCLEOTIDE SEQUENCE</scope>
    <source>
        <strain evidence="10">LC</strain>
    </source>
</reference>
<evidence type="ECO:0000256" key="7">
    <source>
        <dbReference type="ARBA" id="ARBA00023180"/>
    </source>
</evidence>
<dbReference type="AlphaFoldDB" id="A0A8J4T8V9"/>
<keyword evidence="3" id="KW-0677">Repeat</keyword>